<dbReference type="Pfam" id="PF01835">
    <property type="entry name" value="MG2"/>
    <property type="match status" value="1"/>
</dbReference>
<dbReference type="InterPro" id="IPR002890">
    <property type="entry name" value="MG2"/>
</dbReference>
<comment type="caution">
    <text evidence="4">The sequence shown here is derived from an EMBL/GenBank/DDBJ whole genome shotgun (WGS) entry which is preliminary data.</text>
</comment>
<keyword evidence="5" id="KW-1185">Reference proteome</keyword>
<dbReference type="PANTHER" id="PTHR11412">
    <property type="entry name" value="MACROGLOBULIN / COMPLEMENT"/>
    <property type="match status" value="1"/>
</dbReference>
<evidence type="ECO:0000313" key="5">
    <source>
        <dbReference type="Proteomes" id="UP000562322"/>
    </source>
</evidence>
<keyword evidence="1" id="KW-0732">Signal</keyword>
<dbReference type="Gene3D" id="2.60.40.1940">
    <property type="match status" value="1"/>
</dbReference>
<sequence>MGSAAALPCLLLCVLHLIAGAAARPTYVVMFPYVIYYSHGGKVHIQLKNLDGPVRVTLSLKSSHRVPSVTLEETGDKVLQLDWPLFPNISNPTKEVATVHVSIRGGSLWISRYREVLLKAPDLWTMVQTDRAAYKPGQTVKFRIVHFDEDFIPRDRKVRWGQAAGSAGATWTSIAQWQDVSLRQGIVDLSVPLARDTALGTYTIKAEGKDHTFAVERHWKPRFKVLLQMPSFVMEKDEKIPLHVCGRYSSGTPFQGKAVADLCQFPKYLRFMNESMRCVKLQGQAERNGCFSTQVSLASFNLTSSHYMRWLFAKASLTDSVTG</sequence>
<feature type="non-terminal residue" evidence="4">
    <location>
        <position position="323"/>
    </location>
</feature>
<evidence type="ECO:0000259" key="2">
    <source>
        <dbReference type="Pfam" id="PF01835"/>
    </source>
</evidence>
<dbReference type="GO" id="GO:0004866">
    <property type="term" value="F:endopeptidase inhibitor activity"/>
    <property type="evidence" value="ECO:0007669"/>
    <property type="project" value="InterPro"/>
</dbReference>
<dbReference type="AlphaFoldDB" id="A0A7L0W1J1"/>
<dbReference type="EMBL" id="VXAV01002328">
    <property type="protein sequence ID" value="NXL85275.1"/>
    <property type="molecule type" value="Genomic_DNA"/>
</dbReference>
<feature type="domain" description="Macroglobulin" evidence="3">
    <location>
        <begin position="221"/>
        <end position="303"/>
    </location>
</feature>
<dbReference type="Pfam" id="PF17791">
    <property type="entry name" value="MG3"/>
    <property type="match status" value="1"/>
</dbReference>
<feature type="chain" id="PRO_5029849413" evidence="1">
    <location>
        <begin position="24"/>
        <end position="323"/>
    </location>
</feature>
<feature type="signal peptide" evidence="1">
    <location>
        <begin position="1"/>
        <end position="23"/>
    </location>
</feature>
<dbReference type="InterPro" id="IPR041555">
    <property type="entry name" value="MG3"/>
</dbReference>
<proteinExistence type="predicted"/>
<dbReference type="PANTHER" id="PTHR11412:SF185">
    <property type="entry name" value="ALPHA-2-MACROGLOBULIN-LIKE PROTEIN 1"/>
    <property type="match status" value="1"/>
</dbReference>
<dbReference type="Proteomes" id="UP000562322">
    <property type="component" value="Unassembled WGS sequence"/>
</dbReference>
<evidence type="ECO:0000313" key="4">
    <source>
        <dbReference type="EMBL" id="NXL85275.1"/>
    </source>
</evidence>
<dbReference type="InterPro" id="IPR050473">
    <property type="entry name" value="A2M/Complement_sys"/>
</dbReference>
<name>A0A7L0W1J1_ALELA</name>
<reference evidence="4 5" key="1">
    <citation type="submission" date="2019-09" db="EMBL/GenBank/DDBJ databases">
        <title>Bird 10,000 Genomes (B10K) Project - Family phase.</title>
        <authorList>
            <person name="Zhang G."/>
        </authorList>
    </citation>
    <scope>NUCLEOTIDE SEQUENCE [LARGE SCALE GENOMIC DNA]</scope>
    <source>
        <strain evidence="4">B10K-DU-001-39</strain>
        <tissue evidence="4">Muscle</tissue>
    </source>
</reference>
<gene>
    <name evidence="4" type="primary">A2ml1_2</name>
    <name evidence="4" type="ORF">ALELAT_R14912</name>
</gene>
<evidence type="ECO:0000259" key="3">
    <source>
        <dbReference type="Pfam" id="PF17791"/>
    </source>
</evidence>
<feature type="domain" description="Macroglobulin" evidence="2">
    <location>
        <begin position="126"/>
        <end position="209"/>
    </location>
</feature>
<accession>A0A7L0W1J1</accession>
<feature type="non-terminal residue" evidence="4">
    <location>
        <position position="1"/>
    </location>
</feature>
<protein>
    <submittedName>
        <fullName evidence="4">A2ML1 protein</fullName>
    </submittedName>
</protein>
<dbReference type="OrthoDB" id="9117507at2759"/>
<organism evidence="4 5">
    <name type="scientific">Alectura lathami</name>
    <name type="common">Australian brush turkey</name>
    <dbReference type="NCBI Taxonomy" id="81907"/>
    <lineage>
        <taxon>Eukaryota</taxon>
        <taxon>Metazoa</taxon>
        <taxon>Chordata</taxon>
        <taxon>Craniata</taxon>
        <taxon>Vertebrata</taxon>
        <taxon>Euteleostomi</taxon>
        <taxon>Archelosauria</taxon>
        <taxon>Archosauria</taxon>
        <taxon>Dinosauria</taxon>
        <taxon>Saurischia</taxon>
        <taxon>Theropoda</taxon>
        <taxon>Coelurosauria</taxon>
        <taxon>Aves</taxon>
        <taxon>Neognathae</taxon>
        <taxon>Galloanserae</taxon>
        <taxon>Galliformes</taxon>
        <taxon>Megapodiidae</taxon>
        <taxon>Alectura</taxon>
    </lineage>
</organism>
<evidence type="ECO:0000256" key="1">
    <source>
        <dbReference type="SAM" id="SignalP"/>
    </source>
</evidence>
<dbReference type="Gene3D" id="2.60.40.1930">
    <property type="match status" value="2"/>
</dbReference>